<protein>
    <submittedName>
        <fullName evidence="11">Type I 3-dehydroquinase-domain-containing protein</fullName>
    </submittedName>
</protein>
<dbReference type="PANTHER" id="PTHR21090:SF27">
    <property type="entry name" value="QUINATE REPRESSOR PROTEIN"/>
    <property type="match status" value="1"/>
</dbReference>
<evidence type="ECO:0000256" key="7">
    <source>
        <dbReference type="SAM" id="MobiDB-lite"/>
    </source>
</evidence>
<dbReference type="InterPro" id="IPR046346">
    <property type="entry name" value="Aminoacid_DH-like_N_sf"/>
</dbReference>
<dbReference type="CDD" id="cd01065">
    <property type="entry name" value="NAD_bind_Shikimate_DH"/>
    <property type="match status" value="1"/>
</dbReference>
<feature type="domain" description="SDH C-terminal" evidence="10">
    <location>
        <begin position="846"/>
        <end position="875"/>
    </location>
</feature>
<evidence type="ECO:0000313" key="11">
    <source>
        <dbReference type="EMBL" id="KAK3320158.1"/>
    </source>
</evidence>
<dbReference type="FunFam" id="3.40.50.10860:FF:000019">
    <property type="entry name" value="Quinate pathway repressor protein QutR"/>
    <property type="match status" value="1"/>
</dbReference>
<evidence type="ECO:0000259" key="9">
    <source>
        <dbReference type="Pfam" id="PF08501"/>
    </source>
</evidence>
<dbReference type="Gene3D" id="3.40.50.300">
    <property type="entry name" value="P-loop containing nucleotide triphosphate hydrolases"/>
    <property type="match status" value="1"/>
</dbReference>
<dbReference type="EMBL" id="JAUEPO010000006">
    <property type="protein sequence ID" value="KAK3320158.1"/>
    <property type="molecule type" value="Genomic_DNA"/>
</dbReference>
<evidence type="ECO:0000256" key="2">
    <source>
        <dbReference type="ARBA" id="ARBA00009349"/>
    </source>
</evidence>
<gene>
    <name evidence="11" type="ORF">B0T19DRAFT_282836</name>
</gene>
<dbReference type="PANTHER" id="PTHR21090">
    <property type="entry name" value="AROM/DEHYDROQUINATE SYNTHASE"/>
    <property type="match status" value="1"/>
</dbReference>
<keyword evidence="4" id="KW-0672">Quinate metabolism</keyword>
<feature type="domain" description="Quinate/shikimate 5-dehydrogenase/glutamyl-tRNA reductase" evidence="8">
    <location>
        <begin position="701"/>
        <end position="742"/>
    </location>
</feature>
<dbReference type="InterPro" id="IPR031322">
    <property type="entry name" value="Shikimate/glucono_kinase"/>
</dbReference>
<keyword evidence="3" id="KW-0678">Repressor</keyword>
<evidence type="ECO:0000259" key="8">
    <source>
        <dbReference type="Pfam" id="PF01488"/>
    </source>
</evidence>
<dbReference type="SUPFAM" id="SSF51735">
    <property type="entry name" value="NAD(P)-binding Rossmann-fold domains"/>
    <property type="match status" value="1"/>
</dbReference>
<evidence type="ECO:0000256" key="1">
    <source>
        <dbReference type="ARBA" id="ARBA00006477"/>
    </source>
</evidence>
<dbReference type="InterPro" id="IPR013708">
    <property type="entry name" value="Shikimate_DH-bd_N"/>
</dbReference>
<dbReference type="GO" id="GO:0009423">
    <property type="term" value="P:chorismate biosynthetic process"/>
    <property type="evidence" value="ECO:0007669"/>
    <property type="project" value="TreeGrafter"/>
</dbReference>
<proteinExistence type="inferred from homology"/>
<dbReference type="Pfam" id="PF01202">
    <property type="entry name" value="SKI"/>
    <property type="match status" value="1"/>
</dbReference>
<dbReference type="GO" id="GO:0003866">
    <property type="term" value="F:3-phosphoshikimate 1-carboxyvinyltransferase activity"/>
    <property type="evidence" value="ECO:0007669"/>
    <property type="project" value="TreeGrafter"/>
</dbReference>
<dbReference type="GO" id="GO:0004764">
    <property type="term" value="F:shikimate 3-dehydrogenase (NADP+) activity"/>
    <property type="evidence" value="ECO:0007669"/>
    <property type="project" value="InterPro"/>
</dbReference>
<dbReference type="AlphaFoldDB" id="A0AAE0I7S5"/>
<reference evidence="11" key="1">
    <citation type="journal article" date="2023" name="Mol. Phylogenet. Evol.">
        <title>Genome-scale phylogeny and comparative genomics of the fungal order Sordariales.</title>
        <authorList>
            <person name="Hensen N."/>
            <person name="Bonometti L."/>
            <person name="Westerberg I."/>
            <person name="Brannstrom I.O."/>
            <person name="Guillou S."/>
            <person name="Cros-Aarteil S."/>
            <person name="Calhoun S."/>
            <person name="Haridas S."/>
            <person name="Kuo A."/>
            <person name="Mondo S."/>
            <person name="Pangilinan J."/>
            <person name="Riley R."/>
            <person name="LaButti K."/>
            <person name="Andreopoulos B."/>
            <person name="Lipzen A."/>
            <person name="Chen C."/>
            <person name="Yan M."/>
            <person name="Daum C."/>
            <person name="Ng V."/>
            <person name="Clum A."/>
            <person name="Steindorff A."/>
            <person name="Ohm R.A."/>
            <person name="Martin F."/>
            <person name="Silar P."/>
            <person name="Natvig D.O."/>
            <person name="Lalanne C."/>
            <person name="Gautier V."/>
            <person name="Ament-Velasquez S.L."/>
            <person name="Kruys A."/>
            <person name="Hutchinson M.I."/>
            <person name="Powell A.J."/>
            <person name="Barry K."/>
            <person name="Miller A.N."/>
            <person name="Grigoriev I.V."/>
            <person name="Debuchy R."/>
            <person name="Gladieux P."/>
            <person name="Hiltunen Thoren M."/>
            <person name="Johannesson H."/>
        </authorList>
    </citation>
    <scope>NUCLEOTIDE SEQUENCE</scope>
    <source>
        <strain evidence="11">SMH4131-1</strain>
    </source>
</reference>
<dbReference type="Proteomes" id="UP001286456">
    <property type="component" value="Unassembled WGS sequence"/>
</dbReference>
<sequence length="903" mass="99796">MTSLGSEREKRAFATMAGSWNGDPEPHQPVAKIPRTQPRDARTPMNLTPRVPSSTPPNTSSRGSQPASSSPPPRGSVPTTLFDADASIIITGIRGAGKSTLAVITSTAMNRKVIDLEKAFHDMVGLSSPAYKKTHGTANYQNRQAEILRDVLQRHAKNAVVVCSWMERGVQSMLESFGRTSPVIYVLRDSKAIEGHLKVYDSSKIRDLLDASSTVFRRCTRFEFFNVSEEHSRPGDLTNIQPACPESLEQRHTAPYLTLKRAERHFLKFLSLILPKGTIPFIESAFPLACVPVEERRFTYALTLSLSALLEGNIDIQELETGADAIEIVVDDLTTHHPDRFQSSAQLLPHRASEISRVLGQIRRNTVIPVILHVAFPEIAASDEFWQAVYMSYVCHGLRLSPEYITVDLRLDSSLLSHIMNIKGMSKVIGNLQVTKPKPQPWGDPIWLAYYQKAQDAGCDLVRLTRTALTIADNFDVRQLHIAVEATTGPRLPLIAYNTGHLGRTSACFNQVLTSVVSRSLADETVEAGPVGVYPTLTTRQATRALYSSFVCDPMKLYVFGANVGYSLSPAMHNAALQACGIPHHYSPYSTNDIGSLRELVSDPQFAGASVGLPFKVEIITLTHSLSRHAKAIGAVNTLIPVRQLNADGSIPEDAMLFNSMNSASPVKALYGENTDWIGIRACIRRGLSPANGVRSNSCGLVIGAGGMARAAVYAMLQLGVKQILVFNRTVANAENLVSHFQRLLPRHDLPLLSTDPGSRDNSRFHIIRSREDPWPDSYRLPTMIVSCIPTHSIDDSPAPEFTVPAQWLDSPTGGVVLELAYKTLNSPLLEQVRREAHRGWVAMDGLDLLPEQGFAQFELFTGRRAPRRLMRREVFRSYPDDQRRTNFARLQPRLNNIATQEP</sequence>
<keyword evidence="12" id="KW-1185">Reference proteome</keyword>
<dbReference type="Gene3D" id="3.20.20.70">
    <property type="entry name" value="Aldolase class I"/>
    <property type="match status" value="1"/>
</dbReference>
<dbReference type="CDD" id="cd00502">
    <property type="entry name" value="DHQase_I"/>
    <property type="match status" value="1"/>
</dbReference>
<evidence type="ECO:0000313" key="12">
    <source>
        <dbReference type="Proteomes" id="UP001286456"/>
    </source>
</evidence>
<dbReference type="GO" id="GO:0003855">
    <property type="term" value="F:3-dehydroquinate dehydratase activity"/>
    <property type="evidence" value="ECO:0007669"/>
    <property type="project" value="InterPro"/>
</dbReference>
<dbReference type="Gene3D" id="3.40.50.10860">
    <property type="entry name" value="Leucine Dehydrogenase, chain A, domain 1"/>
    <property type="match status" value="1"/>
</dbReference>
<evidence type="ECO:0000256" key="3">
    <source>
        <dbReference type="ARBA" id="ARBA00022491"/>
    </source>
</evidence>
<dbReference type="InterPro" id="IPR041121">
    <property type="entry name" value="SDH_C"/>
</dbReference>
<evidence type="ECO:0000256" key="5">
    <source>
        <dbReference type="ARBA" id="ARBA00023015"/>
    </source>
</evidence>
<dbReference type="InterPro" id="IPR013785">
    <property type="entry name" value="Aldolase_TIM"/>
</dbReference>
<dbReference type="Gene3D" id="3.40.50.720">
    <property type="entry name" value="NAD(P)-binding Rossmann-like Domain"/>
    <property type="match status" value="1"/>
</dbReference>
<dbReference type="Pfam" id="PF01488">
    <property type="entry name" value="Shikimate_DH"/>
    <property type="match status" value="1"/>
</dbReference>
<dbReference type="SUPFAM" id="SSF52540">
    <property type="entry name" value="P-loop containing nucleoside triphosphate hydrolases"/>
    <property type="match status" value="1"/>
</dbReference>
<comment type="caution">
    <text evidence="11">The sequence shown here is derived from an EMBL/GenBank/DDBJ whole genome shotgun (WGS) entry which is preliminary data.</text>
</comment>
<dbReference type="FunFam" id="3.40.50.720:FF:000386">
    <property type="entry name" value="Quinate repressor protein"/>
    <property type="match status" value="1"/>
</dbReference>
<feature type="region of interest" description="Disordered" evidence="7">
    <location>
        <begin position="1"/>
        <end position="80"/>
    </location>
</feature>
<evidence type="ECO:0000256" key="4">
    <source>
        <dbReference type="ARBA" id="ARBA00022911"/>
    </source>
</evidence>
<keyword evidence="5" id="KW-0805">Transcription regulation</keyword>
<accession>A0AAE0I7S5</accession>
<organism evidence="11 12">
    <name type="scientific">Cercophora scortea</name>
    <dbReference type="NCBI Taxonomy" id="314031"/>
    <lineage>
        <taxon>Eukaryota</taxon>
        <taxon>Fungi</taxon>
        <taxon>Dikarya</taxon>
        <taxon>Ascomycota</taxon>
        <taxon>Pezizomycotina</taxon>
        <taxon>Sordariomycetes</taxon>
        <taxon>Sordariomycetidae</taxon>
        <taxon>Sordariales</taxon>
        <taxon>Lasiosphaeriaceae</taxon>
        <taxon>Cercophora</taxon>
    </lineage>
</organism>
<feature type="compositionally biased region" description="Basic and acidic residues" evidence="7">
    <location>
        <begin position="1"/>
        <end position="12"/>
    </location>
</feature>
<dbReference type="InterPro" id="IPR027417">
    <property type="entry name" value="P-loop_NTPase"/>
</dbReference>
<dbReference type="InterPro" id="IPR036291">
    <property type="entry name" value="NAD(P)-bd_dom_sf"/>
</dbReference>
<dbReference type="InterPro" id="IPR006151">
    <property type="entry name" value="Shikm_DH/Glu-tRNA_Rdtase"/>
</dbReference>
<dbReference type="InterPro" id="IPR001381">
    <property type="entry name" value="DHquinase_I"/>
</dbReference>
<name>A0AAE0I7S5_9PEZI</name>
<keyword evidence="6" id="KW-0804">Transcription</keyword>
<dbReference type="Pfam" id="PF01487">
    <property type="entry name" value="DHquinase_I"/>
    <property type="match status" value="1"/>
</dbReference>
<comment type="similarity">
    <text evidence="2">In the N-terminal section; belongs to the shikimate kinase family.</text>
</comment>
<evidence type="ECO:0000259" key="10">
    <source>
        <dbReference type="Pfam" id="PF18317"/>
    </source>
</evidence>
<dbReference type="SUPFAM" id="SSF53223">
    <property type="entry name" value="Aminoacid dehydrogenase-like, N-terminal domain"/>
    <property type="match status" value="1"/>
</dbReference>
<feature type="domain" description="Shikimate dehydrogenase substrate binding N-terminal" evidence="9">
    <location>
        <begin position="559"/>
        <end position="639"/>
    </location>
</feature>
<dbReference type="Pfam" id="PF18317">
    <property type="entry name" value="SDH_C"/>
    <property type="match status" value="1"/>
</dbReference>
<evidence type="ECO:0000256" key="6">
    <source>
        <dbReference type="ARBA" id="ARBA00023163"/>
    </source>
</evidence>
<reference evidence="11" key="2">
    <citation type="submission" date="2023-06" db="EMBL/GenBank/DDBJ databases">
        <authorList>
            <consortium name="Lawrence Berkeley National Laboratory"/>
            <person name="Haridas S."/>
            <person name="Hensen N."/>
            <person name="Bonometti L."/>
            <person name="Westerberg I."/>
            <person name="Brannstrom I.O."/>
            <person name="Guillou S."/>
            <person name="Cros-Aarteil S."/>
            <person name="Calhoun S."/>
            <person name="Kuo A."/>
            <person name="Mondo S."/>
            <person name="Pangilinan J."/>
            <person name="Riley R."/>
            <person name="Labutti K."/>
            <person name="Andreopoulos B."/>
            <person name="Lipzen A."/>
            <person name="Chen C."/>
            <person name="Yanf M."/>
            <person name="Daum C."/>
            <person name="Ng V."/>
            <person name="Clum A."/>
            <person name="Steindorff A."/>
            <person name="Ohm R."/>
            <person name="Martin F."/>
            <person name="Silar P."/>
            <person name="Natvig D."/>
            <person name="Lalanne C."/>
            <person name="Gautier V."/>
            <person name="Ament-Velasquez S.L."/>
            <person name="Kruys A."/>
            <person name="Hutchinson M.I."/>
            <person name="Powell A.J."/>
            <person name="Barry K."/>
            <person name="Miller A.N."/>
            <person name="Grigoriev I.V."/>
            <person name="Debuchy R."/>
            <person name="Gladieux P."/>
            <person name="Thoren M.H."/>
            <person name="Johannesson H."/>
        </authorList>
    </citation>
    <scope>NUCLEOTIDE SEQUENCE</scope>
    <source>
        <strain evidence="11">SMH4131-1</strain>
    </source>
</reference>
<comment type="similarity">
    <text evidence="1">In the 2nd section; belongs to the type-I 3-dehydroquinase family.</text>
</comment>
<dbReference type="SUPFAM" id="SSF51569">
    <property type="entry name" value="Aldolase"/>
    <property type="match status" value="1"/>
</dbReference>
<dbReference type="Pfam" id="PF08501">
    <property type="entry name" value="Shikimate_dh_N"/>
    <property type="match status" value="1"/>
</dbReference>